<keyword evidence="3" id="KW-1185">Reference proteome</keyword>
<dbReference type="InterPro" id="IPR024519">
    <property type="entry name" value="IAT_beta"/>
</dbReference>
<proteinExistence type="predicted"/>
<dbReference type="EMBL" id="ALWB01000039">
    <property type="protein sequence ID" value="ELS33514.1"/>
    <property type="molecule type" value="Genomic_DNA"/>
</dbReference>
<dbReference type="PATRIC" id="fig|927668.3.peg.1573"/>
<dbReference type="InterPro" id="IPR006626">
    <property type="entry name" value="PbH1"/>
</dbReference>
<organism evidence="2 3">
    <name type="scientific">Pseudanabaena biceps PCC 7429</name>
    <dbReference type="NCBI Taxonomy" id="927668"/>
    <lineage>
        <taxon>Bacteria</taxon>
        <taxon>Bacillati</taxon>
        <taxon>Cyanobacteriota</taxon>
        <taxon>Cyanophyceae</taxon>
        <taxon>Pseudanabaenales</taxon>
        <taxon>Pseudanabaenaceae</taxon>
        <taxon>Pseudanabaena</taxon>
    </lineage>
</organism>
<gene>
    <name evidence="2" type="ORF">Pse7429DRAFT_1309</name>
</gene>
<reference evidence="2 3" key="1">
    <citation type="journal article" date="2013" name="Proc. Natl. Acad. Sci. U.S.A.">
        <title>Improving the coverage of the cyanobacterial phylum using diversity-driven genome sequencing.</title>
        <authorList>
            <person name="Shih P.M."/>
            <person name="Wu D."/>
            <person name="Latifi A."/>
            <person name="Axen S.D."/>
            <person name="Fewer D.P."/>
            <person name="Talla E."/>
            <person name="Calteau A."/>
            <person name="Cai F."/>
            <person name="Tandeau de Marsac N."/>
            <person name="Rippka R."/>
            <person name="Herdman M."/>
            <person name="Sivonen K."/>
            <person name="Coursin T."/>
            <person name="Laurent T."/>
            <person name="Goodwin L."/>
            <person name="Nolan M."/>
            <person name="Davenport K.W."/>
            <person name="Han C.S."/>
            <person name="Rubin E.M."/>
            <person name="Eisen J.A."/>
            <person name="Woyke T."/>
            <person name="Gugger M."/>
            <person name="Kerfeld C.A."/>
        </authorList>
    </citation>
    <scope>NUCLEOTIDE SEQUENCE [LARGE SCALE GENOMIC DNA]</scope>
    <source>
        <strain evidence="2 3">PCC 7429</strain>
    </source>
</reference>
<evidence type="ECO:0000313" key="2">
    <source>
        <dbReference type="EMBL" id="ELS33514.1"/>
    </source>
</evidence>
<evidence type="ECO:0000259" key="1">
    <source>
        <dbReference type="Pfam" id="PF11924"/>
    </source>
</evidence>
<dbReference type="Proteomes" id="UP000011201">
    <property type="component" value="Unassembled WGS sequence"/>
</dbReference>
<comment type="caution">
    <text evidence="2">The sequence shown here is derived from an EMBL/GenBank/DDBJ whole genome shotgun (WGS) entry which is preliminary data.</text>
</comment>
<evidence type="ECO:0000313" key="3">
    <source>
        <dbReference type="Proteomes" id="UP000011201"/>
    </source>
</evidence>
<dbReference type="Pfam" id="PF11924">
    <property type="entry name" value="IAT_beta"/>
    <property type="match status" value="1"/>
</dbReference>
<dbReference type="InterPro" id="IPR038177">
    <property type="entry name" value="IAT_beta_sf"/>
</dbReference>
<sequence>MQKRSSSWGFKSCCLSSLLICIKLICINGIVVSEVVSQTNPFPLDAQLRYNGSGAGLDGNTSVELRIPLNQTPENFLYLNPQVRLFNNGRIGSNLAVGYRSLNDIGKYVLGGYLAYDNRDTGAQFFHQISAGLEFFAESWDMRLNAYLPVGKTNTQLSETILNSGTFQGTQFLIDRERRFDAAMGGVELEAGTIVNIGDAGYLRPYLGTYYYTATNSVGALGIKGGLAYYGDLVNAGLSIQNDRIFGTSILFNIGINLSNRSERKVTPPTLLDRMNEPISRNGSILVENQTVRDGLVAINPVTGQPYSFFVVADSTTGLSGTPNVVSFANFSTALANAGASGGNGIVYTYTPNGSTAPTFNGFTIPDGTKVISSAPSVIPVSYQLGAGGTTFSNLPITSNTGVYPIVNGTVTLASGSNQALIGYRINKNVGTTGANPAVIGNNNVNSTIAYNNVTITAPATTPIGSSGRGIVLVSASGNTNVIGNQVSNAIAEGIRLDNVSGNAVISGNTVVNTIQPSTQTNVEASILVRNNTGNVNLTIADNTVGSNTATAGINEIDGIEFSLCRVYSDLGACSTTANATVNITGNVIKNITGATDGADGIDINLGNRANATLTISSNTIDNVINKGISFGAFDGSIGTTTIAKNNISNVGGAAIQVRVGETNAGGESSIRAAVLNNKVTNTNTQAGVDDASMIMRSQNAATLCVRFEGNTLNNPTSTLDYLFRRQSTSASGLQLAGLTTAIATGNPSPALVSELTARGNTGTASKYRVQAGSVQIPTAACTFP</sequence>
<protein>
    <recommendedName>
        <fullName evidence="1">Inverse autotransporter beta-domain domain-containing protein</fullName>
    </recommendedName>
</protein>
<accession>L8N353</accession>
<dbReference type="Gene3D" id="2.40.160.160">
    <property type="entry name" value="Inverse autotransporter, beta-domain"/>
    <property type="match status" value="1"/>
</dbReference>
<feature type="domain" description="Inverse autotransporter beta-domain" evidence="1">
    <location>
        <begin position="61"/>
        <end position="154"/>
    </location>
</feature>
<name>L8N353_9CYAN</name>
<dbReference type="SMART" id="SM00710">
    <property type="entry name" value="PbH1"/>
    <property type="match status" value="7"/>
</dbReference>
<dbReference type="AlphaFoldDB" id="L8N353"/>